<organism evidence="1 2">
    <name type="scientific">Abrus precatorius</name>
    <name type="common">Indian licorice</name>
    <name type="synonym">Glycine abrus</name>
    <dbReference type="NCBI Taxonomy" id="3816"/>
    <lineage>
        <taxon>Eukaryota</taxon>
        <taxon>Viridiplantae</taxon>
        <taxon>Streptophyta</taxon>
        <taxon>Embryophyta</taxon>
        <taxon>Tracheophyta</taxon>
        <taxon>Spermatophyta</taxon>
        <taxon>Magnoliopsida</taxon>
        <taxon>eudicotyledons</taxon>
        <taxon>Gunneridae</taxon>
        <taxon>Pentapetalae</taxon>
        <taxon>rosids</taxon>
        <taxon>fabids</taxon>
        <taxon>Fabales</taxon>
        <taxon>Fabaceae</taxon>
        <taxon>Papilionoideae</taxon>
        <taxon>50 kb inversion clade</taxon>
        <taxon>NPAAA clade</taxon>
        <taxon>indigoferoid/millettioid clade</taxon>
        <taxon>Abreae</taxon>
        <taxon>Abrus</taxon>
    </lineage>
</organism>
<evidence type="ECO:0000313" key="1">
    <source>
        <dbReference type="Proteomes" id="UP000694853"/>
    </source>
</evidence>
<dbReference type="Proteomes" id="UP000694853">
    <property type="component" value="Unplaced"/>
</dbReference>
<protein>
    <submittedName>
        <fullName evidence="2">Uncharacterized protein LOC113862259</fullName>
    </submittedName>
</protein>
<accession>A0A8B8L8T7</accession>
<gene>
    <name evidence="2" type="primary">LOC113862259</name>
</gene>
<dbReference type="Pfam" id="PF13650">
    <property type="entry name" value="Asp_protease_2"/>
    <property type="match status" value="1"/>
</dbReference>
<dbReference type="InterPro" id="IPR021109">
    <property type="entry name" value="Peptidase_aspartic_dom_sf"/>
</dbReference>
<dbReference type="PANTHER" id="PTHR33067">
    <property type="entry name" value="RNA-DIRECTED DNA POLYMERASE-RELATED"/>
    <property type="match status" value="1"/>
</dbReference>
<keyword evidence="1" id="KW-1185">Reference proteome</keyword>
<dbReference type="OrthoDB" id="778454at2759"/>
<name>A0A8B8L8T7_ABRPR</name>
<sequence>MPSYAKFMKDLLSRKRKLQEDEIIMLTEDCSAIIQKKVPPKLKDPGSFVIPCEIGNLMVGKALCDLGASINLMPLSIFKRLGIGEVKLTMITLQLADRSVTYPYGVVEDVLVKVDKFIFPADFVVLDMEEDSKVPIILGRPFLATGRALIDVQQGKLMLRVADEKVTFSINEALQHSMDKEDCFRVEMDDSLMLEEMGKYMRKSPLEGALLTEMGAKELSEKVNDEEVVDCVYQLEALKPVFTSKRGVEELNRDEGRMEETSKIELKPLPSHLKYRFLDEQKLNPVIVNNELTSVEE</sequence>
<dbReference type="KEGG" id="aprc:113862259"/>
<dbReference type="PANTHER" id="PTHR33067:SF39">
    <property type="entry name" value="TRANSCRIPTION FACTOR INTERACTOR AND REGULATOR CCHC(ZN) FAMILY"/>
    <property type="match status" value="1"/>
</dbReference>
<proteinExistence type="predicted"/>
<reference evidence="2" key="2">
    <citation type="submission" date="2025-08" db="UniProtKB">
        <authorList>
            <consortium name="RefSeq"/>
        </authorList>
    </citation>
    <scope>IDENTIFICATION</scope>
    <source>
        <tissue evidence="2">Young leaves</tissue>
    </source>
</reference>
<reference evidence="1" key="1">
    <citation type="journal article" date="2019" name="Toxins">
        <title>Detection of Abrin-Like and Prepropulchellin-Like Toxin Genes and Transcripts Using Whole Genome Sequencing and Full-Length Transcript Sequencing of Abrus precatorius.</title>
        <authorList>
            <person name="Hovde B.T."/>
            <person name="Daligault H.E."/>
            <person name="Hanschen E.R."/>
            <person name="Kunde Y.A."/>
            <person name="Johnson M.B."/>
            <person name="Starkenburg S.R."/>
            <person name="Johnson S.L."/>
        </authorList>
    </citation>
    <scope>NUCLEOTIDE SEQUENCE [LARGE SCALE GENOMIC DNA]</scope>
</reference>
<dbReference type="GeneID" id="113862259"/>
<dbReference type="RefSeq" id="XP_027351154.1">
    <property type="nucleotide sequence ID" value="XM_027495353.1"/>
</dbReference>
<dbReference type="AlphaFoldDB" id="A0A8B8L8T7"/>
<dbReference type="CDD" id="cd00303">
    <property type="entry name" value="retropepsin_like"/>
    <property type="match status" value="1"/>
</dbReference>
<evidence type="ECO:0000313" key="2">
    <source>
        <dbReference type="RefSeq" id="XP_027351154.1"/>
    </source>
</evidence>
<dbReference type="Gene3D" id="2.40.70.10">
    <property type="entry name" value="Acid Proteases"/>
    <property type="match status" value="1"/>
</dbReference>